<sequence length="396" mass="41926">MAVPTPNAPEACIIGWAHTPFGKLEEPDLESLLARVGRAAIEDAGISPAEIDAGFMGVFGEGFTNQGFPSSLILQSVPELRFKPITRYENACATGSAAIHGALDFLAAKRGRFALVLGAEKMTATPGAQVGEILLNASYRKTEQDIKGGFAGVFARIAEAYFQRHGDQSDALAAIAAKNHKNGVDNPWAQMRKDLGYAFCRAESEKNPFVAPPLKRTDCSLVSDGAAALVITDAETAKSMQKAVRFRAAVQVNDMLPIAARDVIRFEGPREAWSRALDQAGLKGITDLSFVETHDCFTIAELIEYEAMGLVPEGQGARAVLEGWTAADGKLPVNRSGGLKAKGHPIGATGVSMHVLTAMQLTGTAGAMQLPKVEIGGIFNMGGAAVANYVSILERV</sequence>
<organism evidence="3 4">
    <name type="scientific">Siccirubricoccus soli</name>
    <dbReference type="NCBI Taxonomy" id="2899147"/>
    <lineage>
        <taxon>Bacteria</taxon>
        <taxon>Pseudomonadati</taxon>
        <taxon>Pseudomonadota</taxon>
        <taxon>Alphaproteobacteria</taxon>
        <taxon>Acetobacterales</taxon>
        <taxon>Roseomonadaceae</taxon>
        <taxon>Siccirubricoccus</taxon>
    </lineage>
</organism>
<dbReference type="Gene3D" id="3.40.47.10">
    <property type="match status" value="1"/>
</dbReference>
<name>A0ABT1D4M2_9PROT</name>
<dbReference type="InterPro" id="IPR016039">
    <property type="entry name" value="Thiolase-like"/>
</dbReference>
<feature type="domain" description="Thiolase C-terminal" evidence="2">
    <location>
        <begin position="260"/>
        <end position="395"/>
    </location>
</feature>
<dbReference type="RefSeq" id="WP_252952839.1">
    <property type="nucleotide sequence ID" value="NZ_JAFIRR010000051.1"/>
</dbReference>
<dbReference type="PANTHER" id="PTHR42870:SF1">
    <property type="entry name" value="NON-SPECIFIC LIPID-TRANSFER PROTEIN-LIKE 2"/>
    <property type="match status" value="1"/>
</dbReference>
<evidence type="ECO:0000313" key="4">
    <source>
        <dbReference type="Proteomes" id="UP001523392"/>
    </source>
</evidence>
<dbReference type="CDD" id="cd00829">
    <property type="entry name" value="SCP-x_thiolase"/>
    <property type="match status" value="1"/>
</dbReference>
<keyword evidence="4" id="KW-1185">Reference proteome</keyword>
<accession>A0ABT1D4M2</accession>
<gene>
    <name evidence="3" type="ORF">JYK14_08620</name>
</gene>
<evidence type="ECO:0000313" key="3">
    <source>
        <dbReference type="EMBL" id="MCO6416230.1"/>
    </source>
</evidence>
<dbReference type="PIRSF" id="PIRSF000429">
    <property type="entry name" value="Ac-CoA_Ac_transf"/>
    <property type="match status" value="1"/>
</dbReference>
<dbReference type="EMBL" id="JAFIRR010000051">
    <property type="protein sequence ID" value="MCO6416230.1"/>
    <property type="molecule type" value="Genomic_DNA"/>
</dbReference>
<dbReference type="InterPro" id="IPR020616">
    <property type="entry name" value="Thiolase_N"/>
</dbReference>
<dbReference type="SUPFAM" id="SSF53901">
    <property type="entry name" value="Thiolase-like"/>
    <property type="match status" value="1"/>
</dbReference>
<evidence type="ECO:0000259" key="1">
    <source>
        <dbReference type="Pfam" id="PF00108"/>
    </source>
</evidence>
<dbReference type="InterPro" id="IPR055140">
    <property type="entry name" value="Thiolase_C_2"/>
</dbReference>
<reference evidence="3 4" key="1">
    <citation type="submission" date="2021-12" db="EMBL/GenBank/DDBJ databases">
        <title>Siccirubricoccus leaddurans sp. nov., a high concentration Zn2+ tolerance bacterium.</title>
        <authorList>
            <person name="Cao Y."/>
        </authorList>
    </citation>
    <scope>NUCLEOTIDE SEQUENCE [LARGE SCALE GENOMIC DNA]</scope>
    <source>
        <strain evidence="3 4">KC 17139</strain>
    </source>
</reference>
<proteinExistence type="predicted"/>
<dbReference type="NCBIfam" id="NF005704">
    <property type="entry name" value="PRK07516.1"/>
    <property type="match status" value="1"/>
</dbReference>
<dbReference type="Pfam" id="PF22691">
    <property type="entry name" value="Thiolase_C_1"/>
    <property type="match status" value="1"/>
</dbReference>
<comment type="caution">
    <text evidence="3">The sequence shown here is derived from an EMBL/GenBank/DDBJ whole genome shotgun (WGS) entry which is preliminary data.</text>
</comment>
<dbReference type="InterPro" id="IPR002155">
    <property type="entry name" value="Thiolase"/>
</dbReference>
<protein>
    <submittedName>
        <fullName evidence="3">Acetyl-CoA acetyltransferase</fullName>
    </submittedName>
</protein>
<dbReference type="PANTHER" id="PTHR42870">
    <property type="entry name" value="ACETYL-COA C-ACETYLTRANSFERASE"/>
    <property type="match status" value="1"/>
</dbReference>
<dbReference type="Pfam" id="PF00108">
    <property type="entry name" value="Thiolase_N"/>
    <property type="match status" value="1"/>
</dbReference>
<feature type="domain" description="Thiolase N-terminal" evidence="1">
    <location>
        <begin position="12"/>
        <end position="233"/>
    </location>
</feature>
<evidence type="ECO:0000259" key="2">
    <source>
        <dbReference type="Pfam" id="PF22691"/>
    </source>
</evidence>
<dbReference type="Proteomes" id="UP001523392">
    <property type="component" value="Unassembled WGS sequence"/>
</dbReference>